<proteinExistence type="predicted"/>
<evidence type="ECO:0000313" key="2">
    <source>
        <dbReference type="Proteomes" id="UP001055879"/>
    </source>
</evidence>
<evidence type="ECO:0000313" key="1">
    <source>
        <dbReference type="EMBL" id="KAI3672810.1"/>
    </source>
</evidence>
<comment type="caution">
    <text evidence="1">The sequence shown here is derived from an EMBL/GenBank/DDBJ whole genome shotgun (WGS) entry which is preliminary data.</text>
</comment>
<dbReference type="EMBL" id="CM042061">
    <property type="protein sequence ID" value="KAI3672810.1"/>
    <property type="molecule type" value="Genomic_DNA"/>
</dbReference>
<gene>
    <name evidence="1" type="ORF">L6452_38910</name>
</gene>
<name>A0ACB8XQD6_ARCLA</name>
<accession>A0ACB8XQD6</accession>
<keyword evidence="2" id="KW-1185">Reference proteome</keyword>
<reference evidence="1 2" key="2">
    <citation type="journal article" date="2022" name="Mol. Ecol. Resour.">
        <title>The genomes of chicory, endive, great burdock and yacon provide insights into Asteraceae paleo-polyploidization history and plant inulin production.</title>
        <authorList>
            <person name="Fan W."/>
            <person name="Wang S."/>
            <person name="Wang H."/>
            <person name="Wang A."/>
            <person name="Jiang F."/>
            <person name="Liu H."/>
            <person name="Zhao H."/>
            <person name="Xu D."/>
            <person name="Zhang Y."/>
        </authorList>
    </citation>
    <scope>NUCLEOTIDE SEQUENCE [LARGE SCALE GENOMIC DNA]</scope>
    <source>
        <strain evidence="2">cv. Niubang</strain>
    </source>
</reference>
<sequence>MESPVRIPESISANSIKFQTRYEMREKQIQIIGLWFSNLWKAIGGHGYQAFYGHASQLPFPPNVTCSSSKKSEQKTKTSPPKRNFR</sequence>
<reference evidence="2" key="1">
    <citation type="journal article" date="2022" name="Mol. Ecol. Resour.">
        <title>The genomes of chicory, endive, great burdock and yacon provide insights into Asteraceae palaeo-polyploidization history and plant inulin production.</title>
        <authorList>
            <person name="Fan W."/>
            <person name="Wang S."/>
            <person name="Wang H."/>
            <person name="Wang A."/>
            <person name="Jiang F."/>
            <person name="Liu H."/>
            <person name="Zhao H."/>
            <person name="Xu D."/>
            <person name="Zhang Y."/>
        </authorList>
    </citation>
    <scope>NUCLEOTIDE SEQUENCE [LARGE SCALE GENOMIC DNA]</scope>
    <source>
        <strain evidence="2">cv. Niubang</strain>
    </source>
</reference>
<protein>
    <submittedName>
        <fullName evidence="1">Uncharacterized protein</fullName>
    </submittedName>
</protein>
<organism evidence="1 2">
    <name type="scientific">Arctium lappa</name>
    <name type="common">Greater burdock</name>
    <name type="synonym">Lappa major</name>
    <dbReference type="NCBI Taxonomy" id="4217"/>
    <lineage>
        <taxon>Eukaryota</taxon>
        <taxon>Viridiplantae</taxon>
        <taxon>Streptophyta</taxon>
        <taxon>Embryophyta</taxon>
        <taxon>Tracheophyta</taxon>
        <taxon>Spermatophyta</taxon>
        <taxon>Magnoliopsida</taxon>
        <taxon>eudicotyledons</taxon>
        <taxon>Gunneridae</taxon>
        <taxon>Pentapetalae</taxon>
        <taxon>asterids</taxon>
        <taxon>campanulids</taxon>
        <taxon>Asterales</taxon>
        <taxon>Asteraceae</taxon>
        <taxon>Carduoideae</taxon>
        <taxon>Cardueae</taxon>
        <taxon>Arctiinae</taxon>
        <taxon>Arctium</taxon>
    </lineage>
</organism>
<dbReference type="Proteomes" id="UP001055879">
    <property type="component" value="Linkage Group LG15"/>
</dbReference>